<keyword evidence="2" id="KW-1185">Reference proteome</keyword>
<dbReference type="RefSeq" id="WP_371754727.1">
    <property type="nucleotide sequence ID" value="NZ_JAYJLD010000019.1"/>
</dbReference>
<accession>A0ABU5ZJE4</accession>
<proteinExistence type="predicted"/>
<evidence type="ECO:0000313" key="1">
    <source>
        <dbReference type="EMBL" id="MEB3102605.1"/>
    </source>
</evidence>
<organism evidence="1 2">
    <name type="scientific">Ferviditalea candida</name>
    <dbReference type="NCBI Taxonomy" id="3108399"/>
    <lineage>
        <taxon>Bacteria</taxon>
        <taxon>Bacillati</taxon>
        <taxon>Bacillota</taxon>
        <taxon>Bacilli</taxon>
        <taxon>Bacillales</taxon>
        <taxon>Paenibacillaceae</taxon>
        <taxon>Ferviditalea</taxon>
    </lineage>
</organism>
<dbReference type="EMBL" id="JAYJLD010000019">
    <property type="protein sequence ID" value="MEB3102605.1"/>
    <property type="molecule type" value="Genomic_DNA"/>
</dbReference>
<name>A0ABU5ZJE4_9BACL</name>
<gene>
    <name evidence="1" type="ORF">VF724_13120</name>
</gene>
<evidence type="ECO:0000313" key="2">
    <source>
        <dbReference type="Proteomes" id="UP001310386"/>
    </source>
</evidence>
<dbReference type="Proteomes" id="UP001310386">
    <property type="component" value="Unassembled WGS sequence"/>
</dbReference>
<comment type="caution">
    <text evidence="1">The sequence shown here is derived from an EMBL/GenBank/DDBJ whole genome shotgun (WGS) entry which is preliminary data.</text>
</comment>
<reference evidence="1" key="1">
    <citation type="submission" date="2023-12" db="EMBL/GenBank/DDBJ databases">
        <title>Fervidustalea candida gen. nov., sp. nov., a novel member of the family Paenibacillaceae isolated from a geothermal area.</title>
        <authorList>
            <person name="Li W.-J."/>
            <person name="Jiao J.-Y."/>
            <person name="Chen Y."/>
        </authorList>
    </citation>
    <scope>NUCLEOTIDE SEQUENCE</scope>
    <source>
        <strain evidence="1">SYSU GA230002</strain>
    </source>
</reference>
<protein>
    <submittedName>
        <fullName evidence="1">Uncharacterized protein</fullName>
    </submittedName>
</protein>
<sequence length="56" mass="6170">MATPNGQNEDRYVTAALNSEQLKKLQKLEDELDAILIAYEPTDHETPNTPTPAESG</sequence>